<keyword evidence="5" id="KW-1163">Viral penetration into host nucleus</keyword>
<gene>
    <name evidence="16" type="primary">cap</name>
</gene>
<evidence type="ECO:0000256" key="10">
    <source>
        <dbReference type="ARBA" id="ARBA00022804"/>
    </source>
</evidence>
<keyword evidence="8" id="KW-0945">Host-virus interaction</keyword>
<dbReference type="GO" id="GO:0039615">
    <property type="term" value="C:T=1 icosahedral viral capsid"/>
    <property type="evidence" value="ECO:0007669"/>
    <property type="project" value="UniProtKB-KW"/>
</dbReference>
<keyword evidence="14" id="KW-1160">Virus entry into host cell</keyword>
<evidence type="ECO:0000256" key="4">
    <source>
        <dbReference type="ARBA" id="ARBA00022431"/>
    </source>
</evidence>
<keyword evidence="6" id="KW-0167">Capsid protein</keyword>
<organism evidence="16 17">
    <name type="scientific">Human associated cyclovirus 6</name>
    <dbReference type="NCBI Taxonomy" id="2038724"/>
    <lineage>
        <taxon>Viruses</taxon>
        <taxon>Monodnaviria</taxon>
        <taxon>Shotokuvirae</taxon>
        <taxon>Cressdnaviricota</taxon>
        <taxon>Arfiviricetes</taxon>
        <taxon>Cirlivirales</taxon>
        <taxon>Circoviridae</taxon>
        <taxon>Cyclovirus</taxon>
        <taxon>Cyclovirus mmadu</taxon>
    </lineage>
</organism>
<evidence type="ECO:0000256" key="1">
    <source>
        <dbReference type="ARBA" id="ARBA00004147"/>
    </source>
</evidence>
<evidence type="ECO:0000256" key="2">
    <source>
        <dbReference type="ARBA" id="ARBA00004328"/>
    </source>
</evidence>
<evidence type="ECO:0000256" key="9">
    <source>
        <dbReference type="ARBA" id="ARBA00022595"/>
    </source>
</evidence>
<sequence>MAYRRRRLVRRRPVYRRRRMFKPVRRRRFHRRRTPVLYCKLTRTVQAVVPPNTEYNLALHVALNDFAEHINLAPNFERVKVLRQTVRVFPQQNVSNTSTSRVGSYCLLPYHKPTPTTPINFPTALSIDKAKIFRCTKVGRMSFVPATRLDADATPANQTIRTDWRPEFEIGTTATLPILYTGMFCVENIGVAVGGSNANFTLVQDLYVRYKNQRSFIG</sequence>
<proteinExistence type="inferred from homology"/>
<dbReference type="GO" id="GO:0019069">
    <property type="term" value="P:viral capsid assembly"/>
    <property type="evidence" value="ECO:0007669"/>
    <property type="project" value="InterPro"/>
</dbReference>
<comment type="subcellular location">
    <subcellularLocation>
        <location evidence="1">Host nucleus</location>
    </subcellularLocation>
    <subcellularLocation>
        <location evidence="2">Virion</location>
    </subcellularLocation>
</comment>
<comment type="similarity">
    <text evidence="3">Belongs to the circoviridae capsid protein family.</text>
</comment>
<evidence type="ECO:0000256" key="11">
    <source>
        <dbReference type="ARBA" id="ARBA00022844"/>
    </source>
</evidence>
<dbReference type="Pfam" id="PF02443">
    <property type="entry name" value="Circo_capsid"/>
    <property type="match status" value="1"/>
</dbReference>
<keyword evidence="9" id="KW-1162">Viral penetration into host cytoplasm</keyword>
<dbReference type="EMBL" id="GQ404854">
    <property type="protein sequence ID" value="ADD62472.1"/>
    <property type="molecule type" value="Genomic_DNA"/>
</dbReference>
<keyword evidence="17" id="KW-1185">Reference proteome</keyword>
<name>D4N3Q7_9CIRC</name>
<evidence type="ECO:0000313" key="17">
    <source>
        <dbReference type="Proteomes" id="UP000108423"/>
    </source>
</evidence>
<keyword evidence="10" id="KW-1161">Viral attachment to host cell</keyword>
<accession>D4N3Q7</accession>
<keyword evidence="12" id="KW-1164">Virus endocytosis by host</keyword>
<evidence type="ECO:0000256" key="13">
    <source>
        <dbReference type="ARBA" id="ARBA00023125"/>
    </source>
</evidence>
<evidence type="ECO:0000256" key="15">
    <source>
        <dbReference type="ARBA" id="ARBA00046863"/>
    </source>
</evidence>
<dbReference type="OrthoDB" id="18040at10239"/>
<dbReference type="KEGG" id="vg:37617170"/>
<dbReference type="GeneID" id="37617170"/>
<evidence type="ECO:0000256" key="6">
    <source>
        <dbReference type="ARBA" id="ARBA00022561"/>
    </source>
</evidence>
<evidence type="ECO:0000256" key="12">
    <source>
        <dbReference type="ARBA" id="ARBA00022890"/>
    </source>
</evidence>
<evidence type="ECO:0000256" key="8">
    <source>
        <dbReference type="ARBA" id="ARBA00022581"/>
    </source>
</evidence>
<comment type="subunit">
    <text evidence="15">Homomultimer. Assembles in the nucleus, presumably in an immature form, then migrates to the cytoplasm once assembled as mature virion. Interacts with Rep; this interaction relocates Rep into the nucleus.</text>
</comment>
<keyword evidence="13" id="KW-0238">DNA-binding</keyword>
<dbReference type="GO" id="GO:0003677">
    <property type="term" value="F:DNA binding"/>
    <property type="evidence" value="ECO:0007669"/>
    <property type="project" value="UniProtKB-KW"/>
</dbReference>
<evidence type="ECO:0000256" key="5">
    <source>
        <dbReference type="ARBA" id="ARBA00022524"/>
    </source>
</evidence>
<dbReference type="GO" id="GO:0019062">
    <property type="term" value="P:virion attachment to host cell"/>
    <property type="evidence" value="ECO:0007669"/>
    <property type="project" value="UniProtKB-KW"/>
</dbReference>
<evidence type="ECO:0000256" key="3">
    <source>
        <dbReference type="ARBA" id="ARBA00010301"/>
    </source>
</evidence>
<dbReference type="GO" id="GO:0075732">
    <property type="term" value="P:viral penetration into host nucleus"/>
    <property type="evidence" value="ECO:0007669"/>
    <property type="project" value="UniProtKB-KW"/>
</dbReference>
<dbReference type="GO" id="GO:0042025">
    <property type="term" value="C:host cell nucleus"/>
    <property type="evidence" value="ECO:0007669"/>
    <property type="project" value="UniProtKB-SubCell"/>
</dbReference>
<dbReference type="GO" id="GO:0043657">
    <property type="term" value="C:host cell"/>
    <property type="evidence" value="ECO:0007669"/>
    <property type="project" value="GOC"/>
</dbReference>
<reference evidence="16 17" key="1">
    <citation type="journal article" date="2010" name="J. Virol.">
        <title>Multiple diverse circoviruses infect farm animals and are commonly found in human and chimpanzee feces.</title>
        <authorList>
            <person name="Li L."/>
            <person name="Kapoor A."/>
            <person name="Slikas B."/>
            <person name="Bamidele O.S."/>
            <person name="Wang C."/>
            <person name="Shaukat S."/>
            <person name="Masroor M.A."/>
            <person name="Wilson M.L."/>
            <person name="Ndjango J.B."/>
            <person name="Peeters M."/>
            <person name="Gross-Camp N.D."/>
            <person name="Muller M.N."/>
            <person name="Hahn B.H."/>
            <person name="Wolfe N.D."/>
            <person name="Triki H."/>
            <person name="Bartkus J."/>
            <person name="Zaidi S.Z."/>
            <person name="Delwart E."/>
        </authorList>
    </citation>
    <scope>NUCLEOTIDE SEQUENCE [LARGE SCALE GENOMIC DNA]</scope>
    <source>
        <strain evidence="16">NG12</strain>
    </source>
</reference>
<dbReference type="RefSeq" id="YP_009506326.1">
    <property type="nucleotide sequence ID" value="NC_038416.1"/>
</dbReference>
<evidence type="ECO:0000256" key="7">
    <source>
        <dbReference type="ARBA" id="ARBA00022562"/>
    </source>
</evidence>
<evidence type="ECO:0000256" key="14">
    <source>
        <dbReference type="ARBA" id="ARBA00023296"/>
    </source>
</evidence>
<dbReference type="GO" id="GO:0075509">
    <property type="term" value="P:endocytosis involved in viral entry into host cell"/>
    <property type="evidence" value="ECO:0007669"/>
    <property type="project" value="UniProtKB-KW"/>
</dbReference>
<keyword evidence="11" id="KW-0946">Virion</keyword>
<dbReference type="InterPro" id="IPR003383">
    <property type="entry name" value="Circovirus_capsid"/>
</dbReference>
<keyword evidence="7" id="KW-1048">Host nucleus</keyword>
<evidence type="ECO:0000313" key="16">
    <source>
        <dbReference type="EMBL" id="ADD62472.1"/>
    </source>
</evidence>
<keyword evidence="4" id="KW-1140">T=1 icosahedral capsid protein</keyword>
<dbReference type="Proteomes" id="UP000108423">
    <property type="component" value="Segment"/>
</dbReference>
<protein>
    <submittedName>
        <fullName evidence="16">Capsid protein</fullName>
    </submittedName>
</protein>